<evidence type="ECO:0000259" key="1">
    <source>
        <dbReference type="PROSITE" id="PS51332"/>
    </source>
</evidence>
<dbReference type="RefSeq" id="WP_230500425.1">
    <property type="nucleotide sequence ID" value="NZ_CAKJTJ010000005.1"/>
</dbReference>
<reference evidence="2 3" key="1">
    <citation type="submission" date="2021-10" db="EMBL/GenBank/DDBJ databases">
        <authorList>
            <person name="Criscuolo A."/>
        </authorList>
    </citation>
    <scope>NUCLEOTIDE SEQUENCE [LARGE SCALE GENOMIC DNA]</scope>
    <source>
        <strain evidence="3">CIP 111883</strain>
    </source>
</reference>
<keyword evidence="3" id="KW-1185">Reference proteome</keyword>
<dbReference type="Gene3D" id="1.10.1240.10">
    <property type="entry name" value="Methionine synthase domain"/>
    <property type="match status" value="1"/>
</dbReference>
<dbReference type="PROSITE" id="PS51332">
    <property type="entry name" value="B12_BINDING"/>
    <property type="match status" value="1"/>
</dbReference>
<dbReference type="EMBL" id="CAKJTJ010000005">
    <property type="protein sequence ID" value="CAG9620500.1"/>
    <property type="molecule type" value="Genomic_DNA"/>
</dbReference>
<evidence type="ECO:0000313" key="2">
    <source>
        <dbReference type="EMBL" id="CAG9620500.1"/>
    </source>
</evidence>
<feature type="domain" description="B12-binding" evidence="1">
    <location>
        <begin position="92"/>
        <end position="219"/>
    </location>
</feature>
<dbReference type="Pfam" id="PF02310">
    <property type="entry name" value="B12-binding"/>
    <property type="match status" value="1"/>
</dbReference>
<dbReference type="InterPro" id="IPR036724">
    <property type="entry name" value="Cobalamin-bd_sf"/>
</dbReference>
<dbReference type="InterPro" id="IPR006158">
    <property type="entry name" value="Cobalamin-bd"/>
</dbReference>
<gene>
    <name evidence="2" type="ORF">BACCIP111883_01269</name>
</gene>
<dbReference type="Proteomes" id="UP000789833">
    <property type="component" value="Unassembled WGS sequence"/>
</dbReference>
<name>A0ABN8ACT5_9BACI</name>
<dbReference type="InterPro" id="IPR036594">
    <property type="entry name" value="Meth_synthase_dom"/>
</dbReference>
<dbReference type="Pfam" id="PF02607">
    <property type="entry name" value="B12-binding_2"/>
    <property type="match status" value="1"/>
</dbReference>
<dbReference type="InterPro" id="IPR003759">
    <property type="entry name" value="Cbl-bd_cap"/>
</dbReference>
<organism evidence="2 3">
    <name type="scientific">Sutcliffiella rhizosphaerae</name>
    <dbReference type="NCBI Taxonomy" id="2880967"/>
    <lineage>
        <taxon>Bacteria</taxon>
        <taxon>Bacillati</taxon>
        <taxon>Bacillota</taxon>
        <taxon>Bacilli</taxon>
        <taxon>Bacillales</taxon>
        <taxon>Bacillaceae</taxon>
        <taxon>Sutcliffiella</taxon>
    </lineage>
</organism>
<sequence>MNEISMKLSQYLLKKDVVSSWSNVHSFLNQGKNSGFIYDNLFRNAMYQVGDLWEQNTITVADEHLATATCELVLAKYHMEKVSNCLNKHKIPPRALFFCVEGEEHNLGLKMAASLFEEFGWDVYDLGSNLPVDYAEYSIKKWNPEVVCISISVRHHLSKLQETLQRLEKVNPALTIIVGSRFHQEESFLSCCTPGTLIAQDATFLFEWLENYQKETGRVDKGVLL</sequence>
<accession>A0ABN8ACT5</accession>
<protein>
    <recommendedName>
        <fullName evidence="1">B12-binding domain-containing protein</fullName>
    </recommendedName>
</protein>
<proteinExistence type="predicted"/>
<dbReference type="Gene3D" id="3.40.50.280">
    <property type="entry name" value="Cobalamin-binding domain"/>
    <property type="match status" value="1"/>
</dbReference>
<evidence type="ECO:0000313" key="3">
    <source>
        <dbReference type="Proteomes" id="UP000789833"/>
    </source>
</evidence>
<dbReference type="SUPFAM" id="SSF52242">
    <property type="entry name" value="Cobalamin (vitamin B12)-binding domain"/>
    <property type="match status" value="1"/>
</dbReference>
<comment type="caution">
    <text evidence="2">The sequence shown here is derived from an EMBL/GenBank/DDBJ whole genome shotgun (WGS) entry which is preliminary data.</text>
</comment>